<evidence type="ECO:0000313" key="7">
    <source>
        <dbReference type="EMBL" id="KAK9790759.1"/>
    </source>
</evidence>
<evidence type="ECO:0000313" key="8">
    <source>
        <dbReference type="Proteomes" id="UP001465755"/>
    </source>
</evidence>
<feature type="domain" description="PPIase FKBP-type" evidence="6">
    <location>
        <begin position="101"/>
        <end position="193"/>
    </location>
</feature>
<dbReference type="Pfam" id="PF00254">
    <property type="entry name" value="FKBP_C"/>
    <property type="match status" value="1"/>
</dbReference>
<reference evidence="7 8" key="1">
    <citation type="journal article" date="2024" name="Nat. Commun.">
        <title>Phylogenomics reveals the evolutionary origins of lichenization in chlorophyte algae.</title>
        <authorList>
            <person name="Puginier C."/>
            <person name="Libourel C."/>
            <person name="Otte J."/>
            <person name="Skaloud P."/>
            <person name="Haon M."/>
            <person name="Grisel S."/>
            <person name="Petersen M."/>
            <person name="Berrin J.G."/>
            <person name="Delaux P.M."/>
            <person name="Dal Grande F."/>
            <person name="Keller J."/>
        </authorList>
    </citation>
    <scope>NUCLEOTIDE SEQUENCE [LARGE SCALE GENOMIC DNA]</scope>
    <source>
        <strain evidence="7 8">SAG 2036</strain>
    </source>
</reference>
<evidence type="ECO:0000259" key="6">
    <source>
        <dbReference type="PROSITE" id="PS50059"/>
    </source>
</evidence>
<evidence type="ECO:0000256" key="2">
    <source>
        <dbReference type="ARBA" id="ARBA00013194"/>
    </source>
</evidence>
<dbReference type="InterPro" id="IPR001179">
    <property type="entry name" value="PPIase_FKBP_dom"/>
</dbReference>
<evidence type="ECO:0000256" key="1">
    <source>
        <dbReference type="ARBA" id="ARBA00000971"/>
    </source>
</evidence>
<evidence type="ECO:0000256" key="4">
    <source>
        <dbReference type="ARBA" id="ARBA00023235"/>
    </source>
</evidence>
<dbReference type="InterPro" id="IPR046357">
    <property type="entry name" value="PPIase_dom_sf"/>
</dbReference>
<evidence type="ECO:0000256" key="5">
    <source>
        <dbReference type="PROSITE-ProRule" id="PRU00277"/>
    </source>
</evidence>
<protein>
    <recommendedName>
        <fullName evidence="2 5">peptidylprolyl isomerase</fullName>
        <ecNumber evidence="2 5">5.2.1.8</ecNumber>
    </recommendedName>
</protein>
<keyword evidence="8" id="KW-1185">Reference proteome</keyword>
<comment type="catalytic activity">
    <reaction evidence="1 5">
        <text>[protein]-peptidylproline (omega=180) = [protein]-peptidylproline (omega=0)</text>
        <dbReference type="Rhea" id="RHEA:16237"/>
        <dbReference type="Rhea" id="RHEA-COMP:10747"/>
        <dbReference type="Rhea" id="RHEA-COMP:10748"/>
        <dbReference type="ChEBI" id="CHEBI:83833"/>
        <dbReference type="ChEBI" id="CHEBI:83834"/>
        <dbReference type="EC" id="5.2.1.8"/>
    </reaction>
</comment>
<dbReference type="AlphaFoldDB" id="A0AAW1NRQ5"/>
<dbReference type="GO" id="GO:0003755">
    <property type="term" value="F:peptidyl-prolyl cis-trans isomerase activity"/>
    <property type="evidence" value="ECO:0007669"/>
    <property type="project" value="UniProtKB-KW"/>
</dbReference>
<dbReference type="EC" id="5.2.1.8" evidence="2 5"/>
<organism evidence="7 8">
    <name type="scientific">Symbiochloris irregularis</name>
    <dbReference type="NCBI Taxonomy" id="706552"/>
    <lineage>
        <taxon>Eukaryota</taxon>
        <taxon>Viridiplantae</taxon>
        <taxon>Chlorophyta</taxon>
        <taxon>core chlorophytes</taxon>
        <taxon>Trebouxiophyceae</taxon>
        <taxon>Trebouxiales</taxon>
        <taxon>Trebouxiaceae</taxon>
        <taxon>Symbiochloris</taxon>
    </lineage>
</organism>
<dbReference type="SUPFAM" id="SSF54534">
    <property type="entry name" value="FKBP-like"/>
    <property type="match status" value="1"/>
</dbReference>
<dbReference type="EMBL" id="JALJOQ010000187">
    <property type="protein sequence ID" value="KAK9790759.1"/>
    <property type="molecule type" value="Genomic_DNA"/>
</dbReference>
<gene>
    <name evidence="7" type="ORF">WJX73_006508</name>
</gene>
<evidence type="ECO:0000256" key="3">
    <source>
        <dbReference type="ARBA" id="ARBA00023110"/>
    </source>
</evidence>
<keyword evidence="4 5" id="KW-0413">Isomerase</keyword>
<dbReference type="PROSITE" id="PS50059">
    <property type="entry name" value="FKBP_PPIASE"/>
    <property type="match status" value="1"/>
</dbReference>
<keyword evidence="3 5" id="KW-0697">Rotamase</keyword>
<accession>A0AAW1NRQ5</accession>
<comment type="caution">
    <text evidence="7">The sequence shown here is derived from an EMBL/GenBank/DDBJ whole genome shotgun (WGS) entry which is preliminary data.</text>
</comment>
<name>A0AAW1NRQ5_9CHLO</name>
<sequence length="203" mass="21150">MAHLPTCPASRTLQAPCTGSRAAFRATHFASFAAAAAALTFALHLGCGSVQAATLPEPTDVKVLCDSSCEAKIDSVQSQTSKTGLKYKDITVGNGASPPVGYQVTVDYVAMTPQGKIFDSSLEKGKPYDVRIGSGQIVPGLDEGIKGMKTGGLRRVYVPGNLAFPKGVASAPGRPRVPPSSPVVFDVKLLYIPGLSDDELTLE</sequence>
<proteinExistence type="predicted"/>
<dbReference type="PANTHER" id="PTHR43811">
    <property type="entry name" value="FKBP-TYPE PEPTIDYL-PROLYL CIS-TRANS ISOMERASE FKPA"/>
    <property type="match status" value="1"/>
</dbReference>
<dbReference type="Proteomes" id="UP001465755">
    <property type="component" value="Unassembled WGS sequence"/>
</dbReference>
<dbReference type="Gene3D" id="3.10.50.40">
    <property type="match status" value="1"/>
</dbReference>
<dbReference type="PANTHER" id="PTHR43811:SF17">
    <property type="entry name" value="PEPTIDYL-PROLYL CIS-TRANS ISOMERASE FKBP16-3, CHLOROPLASTIC"/>
    <property type="match status" value="1"/>
</dbReference>